<dbReference type="GO" id="GO:0032259">
    <property type="term" value="P:methylation"/>
    <property type="evidence" value="ECO:0007669"/>
    <property type="project" value="UniProtKB-KW"/>
</dbReference>
<dbReference type="InterPro" id="IPR041698">
    <property type="entry name" value="Methyltransf_25"/>
</dbReference>
<evidence type="ECO:0000313" key="3">
    <source>
        <dbReference type="Proteomes" id="UP000460558"/>
    </source>
</evidence>
<dbReference type="Proteomes" id="UP000460558">
    <property type="component" value="Unassembled WGS sequence"/>
</dbReference>
<name>A0ABW9NRM4_9ACTN</name>
<accession>A0ABW9NRM4</accession>
<dbReference type="RefSeq" id="WP_153482520.1">
    <property type="nucleotide sequence ID" value="NZ_VDEQ01000102.1"/>
</dbReference>
<keyword evidence="3" id="KW-1185">Reference proteome</keyword>
<dbReference type="InterPro" id="IPR029063">
    <property type="entry name" value="SAM-dependent_MTases_sf"/>
</dbReference>
<evidence type="ECO:0000313" key="2">
    <source>
        <dbReference type="EMBL" id="MQS35962.1"/>
    </source>
</evidence>
<comment type="caution">
    <text evidence="2">The sequence shown here is derived from an EMBL/GenBank/DDBJ whole genome shotgun (WGS) entry which is preliminary data.</text>
</comment>
<dbReference type="Pfam" id="PF13649">
    <property type="entry name" value="Methyltransf_25"/>
    <property type="match status" value="1"/>
</dbReference>
<organism evidence="2 3">
    <name type="scientific">Streptomyces katsurahamanus</name>
    <dbReference type="NCBI Taxonomy" id="2577098"/>
    <lineage>
        <taxon>Bacteria</taxon>
        <taxon>Bacillati</taxon>
        <taxon>Actinomycetota</taxon>
        <taxon>Actinomycetes</taxon>
        <taxon>Kitasatosporales</taxon>
        <taxon>Streptomycetaceae</taxon>
        <taxon>Streptomyces</taxon>
    </lineage>
</organism>
<dbReference type="GO" id="GO:0008168">
    <property type="term" value="F:methyltransferase activity"/>
    <property type="evidence" value="ECO:0007669"/>
    <property type="project" value="UniProtKB-KW"/>
</dbReference>
<keyword evidence="2" id="KW-0489">Methyltransferase</keyword>
<keyword evidence="2" id="KW-0808">Transferase</keyword>
<dbReference type="EMBL" id="VDEQ01000102">
    <property type="protein sequence ID" value="MQS35962.1"/>
    <property type="molecule type" value="Genomic_DNA"/>
</dbReference>
<reference evidence="2 3" key="1">
    <citation type="submission" date="2019-06" db="EMBL/GenBank/DDBJ databases">
        <title>Comparative genomics and metabolomics analyses of clavulanic acid producing Streptomyces species provides insight into specialized metabolism and evolution of beta-lactam biosynthetic gene clusters.</title>
        <authorList>
            <person name="Moore M.A."/>
            <person name="Cruz-Morales P."/>
            <person name="Barona Gomez F."/>
            <person name="Kapil T."/>
        </authorList>
    </citation>
    <scope>NUCLEOTIDE SEQUENCE [LARGE SCALE GENOMIC DNA]</scope>
    <source>
        <strain evidence="2 3">T-272</strain>
    </source>
</reference>
<gene>
    <name evidence="2" type="ORF">FFZ77_10240</name>
</gene>
<sequence length="248" mass="27110">MSVTSRYLDAWEGFWSETSGEPGEVFWDAAPELTVGRHLALYEPHVEDYRLLLLDIGCGNGTQTRFLAGRFPRVLGVDLSASAIELAVRREKERSEYGPLGEMGFRQLDAVDRRMVAELHRETGDCNVYMRGVLQQADPEDRQTLADSISVLVGARGRAFVVEPAEAAGRRLAELARSPSGPPPKLRPVLRHGIVPGAVADADLPGYFATAGLRVLAGGELPLTTAEYEPDGSRIELPSQWLVVGRDD</sequence>
<protein>
    <submittedName>
        <fullName evidence="2">Class I SAM-dependent methyltransferase</fullName>
    </submittedName>
</protein>
<dbReference type="CDD" id="cd02440">
    <property type="entry name" value="AdoMet_MTases"/>
    <property type="match status" value="1"/>
</dbReference>
<dbReference type="SUPFAM" id="SSF53335">
    <property type="entry name" value="S-adenosyl-L-methionine-dependent methyltransferases"/>
    <property type="match status" value="1"/>
</dbReference>
<evidence type="ECO:0000259" key="1">
    <source>
        <dbReference type="Pfam" id="PF13649"/>
    </source>
</evidence>
<dbReference type="Gene3D" id="3.40.50.150">
    <property type="entry name" value="Vaccinia Virus protein VP39"/>
    <property type="match status" value="1"/>
</dbReference>
<feature type="domain" description="Methyltransferase" evidence="1">
    <location>
        <begin position="54"/>
        <end position="149"/>
    </location>
</feature>
<proteinExistence type="predicted"/>